<dbReference type="InterPro" id="IPR013525">
    <property type="entry name" value="ABC2_TM"/>
</dbReference>
<feature type="transmembrane region" description="Helical" evidence="9">
    <location>
        <begin position="635"/>
        <end position="656"/>
    </location>
</feature>
<name>A0AAV3QKK3_LITER</name>
<feature type="transmembrane region" description="Helical" evidence="9">
    <location>
        <begin position="662"/>
        <end position="681"/>
    </location>
</feature>
<dbReference type="PANTHER" id="PTHR48041">
    <property type="entry name" value="ABC TRANSPORTER G FAMILY MEMBER 28"/>
    <property type="match status" value="1"/>
</dbReference>
<dbReference type="GO" id="GO:0140359">
    <property type="term" value="F:ABC-type transporter activity"/>
    <property type="evidence" value="ECO:0007669"/>
    <property type="project" value="InterPro"/>
</dbReference>
<dbReference type="InterPro" id="IPR017871">
    <property type="entry name" value="ABC_transporter-like_CS"/>
</dbReference>
<keyword evidence="6 11" id="KW-0067">ATP-binding</keyword>
<dbReference type="GO" id="GO:0016887">
    <property type="term" value="F:ATP hydrolysis activity"/>
    <property type="evidence" value="ECO:0007669"/>
    <property type="project" value="InterPro"/>
</dbReference>
<evidence type="ECO:0000256" key="2">
    <source>
        <dbReference type="ARBA" id="ARBA00005814"/>
    </source>
</evidence>
<reference evidence="11 12" key="1">
    <citation type="submission" date="2024-01" db="EMBL/GenBank/DDBJ databases">
        <title>The complete chloroplast genome sequence of Lithospermum erythrorhizon: insights into the phylogenetic relationship among Boraginaceae species and the maternal lineages of purple gromwells.</title>
        <authorList>
            <person name="Okada T."/>
            <person name="Watanabe K."/>
        </authorList>
    </citation>
    <scope>NUCLEOTIDE SEQUENCE [LARGE SCALE GENOMIC DNA]</scope>
</reference>
<dbReference type="Gene3D" id="3.40.50.300">
    <property type="entry name" value="P-loop containing nucleotide triphosphate hydrolases"/>
    <property type="match status" value="1"/>
</dbReference>
<feature type="transmembrane region" description="Helical" evidence="9">
    <location>
        <begin position="608"/>
        <end position="628"/>
    </location>
</feature>
<sequence length="765" mass="84347">MEGRGCEGHDNLNSIIEASCAGDTLMDGLSVPAGTNNPLSVATSRHTSDIGKNIMKMRSSHLKDSGRQLAMRKTKSLSAQMVINIDALQSNGFDQADSSIKRAFSSDVALFSLNVSQLPSESISNALLQDSDQTPISNDGNQNLSSWGTVQHALPISLKFQDVRYKIQVNSETYSDSGGRFLLQGVTGSVFPGELLALMGPSGGGKTTLLSVLSGRIKSNCGTISYNDRPYTKSLKQRIGYVLQDDVVYPHLTVKETLTYAALLRLPNTLSKEQKKERAMNVIMELGLERCQDAIIGGAFVRGISGGERKRVCIGNEILLNPSLLFLDEPTSGLDSTTALLIVQVLQNIAKAGKTVVTTIHQPSSRLFNKFDKLVLLGKGCALYFGQASQAMLYFSSLGCYPLIAMNPAEFLVDLANGNIKDKSIPSKLEDKFLPRNQSSLINDGRVSPADVHNYLVGAYESSIVNLVKVEFKLIEDIMGRQKILPECSGATWLEQFSILFNRGLKARRHEYLSSLRIIQVISAALIAGMLWFNSKASSKEKVEDQESTMRAGLLFFISVFWAFFPLFSAIFTFPQERAVLAKERSVHMYRVSAYLIARNMSDLPLELVLPVIFLIIVYFMVGLKLTFSAFALTLLTIFLSIIAAQGLGLAIGAAFMDIKKASTFASVTIMSFMLSGGFFIQRIPSFMSWLRYVSFNYYTLRLLLKIQYSCSSATSKAIACNSKFIKGQKLDQGAREVAAMFIMIIGYRIVAYYFLRTLRLRTSL</sequence>
<comment type="subcellular location">
    <subcellularLocation>
        <location evidence="1">Membrane</location>
        <topology evidence="1">Multi-pass membrane protein</topology>
    </subcellularLocation>
</comment>
<dbReference type="Pfam" id="PF01061">
    <property type="entry name" value="ABC2_membrane"/>
    <property type="match status" value="1"/>
</dbReference>
<dbReference type="InterPro" id="IPR027417">
    <property type="entry name" value="P-loop_NTPase"/>
</dbReference>
<evidence type="ECO:0000256" key="9">
    <source>
        <dbReference type="SAM" id="Phobius"/>
    </source>
</evidence>
<dbReference type="Pfam" id="PF19055">
    <property type="entry name" value="ABC2_membrane_7"/>
    <property type="match status" value="1"/>
</dbReference>
<comment type="caution">
    <text evidence="11">The sequence shown here is derived from an EMBL/GenBank/DDBJ whole genome shotgun (WGS) entry which is preliminary data.</text>
</comment>
<dbReference type="InterPro" id="IPR003439">
    <property type="entry name" value="ABC_transporter-like_ATP-bd"/>
</dbReference>
<keyword evidence="8 9" id="KW-0472">Membrane</keyword>
<dbReference type="GO" id="GO:0016020">
    <property type="term" value="C:membrane"/>
    <property type="evidence" value="ECO:0007669"/>
    <property type="project" value="UniProtKB-SubCell"/>
</dbReference>
<feature type="transmembrane region" description="Helical" evidence="9">
    <location>
        <begin position="554"/>
        <end position="574"/>
    </location>
</feature>
<dbReference type="EMBL" id="BAABME010005102">
    <property type="protein sequence ID" value="GAA0164602.1"/>
    <property type="molecule type" value="Genomic_DNA"/>
</dbReference>
<feature type="transmembrane region" description="Helical" evidence="9">
    <location>
        <begin position="512"/>
        <end position="533"/>
    </location>
</feature>
<evidence type="ECO:0000256" key="8">
    <source>
        <dbReference type="ARBA" id="ARBA00023136"/>
    </source>
</evidence>
<gene>
    <name evidence="11" type="ORF">LIER_20196</name>
</gene>
<evidence type="ECO:0000256" key="6">
    <source>
        <dbReference type="ARBA" id="ARBA00022840"/>
    </source>
</evidence>
<evidence type="ECO:0000256" key="1">
    <source>
        <dbReference type="ARBA" id="ARBA00004141"/>
    </source>
</evidence>
<comment type="similarity">
    <text evidence="2">Belongs to the ABC transporter superfamily. ABCG family. Eye pigment precursor importer (TC 3.A.1.204) subfamily.</text>
</comment>
<evidence type="ECO:0000256" key="4">
    <source>
        <dbReference type="ARBA" id="ARBA00022692"/>
    </source>
</evidence>
<dbReference type="PANTHER" id="PTHR48041:SF66">
    <property type="entry name" value="ABC TRANSPORTER G FAMILY MEMBER 22-LIKE ISOFORM X1"/>
    <property type="match status" value="1"/>
</dbReference>
<keyword evidence="12" id="KW-1185">Reference proteome</keyword>
<dbReference type="SMART" id="SM00382">
    <property type="entry name" value="AAA"/>
    <property type="match status" value="1"/>
</dbReference>
<keyword evidence="4 9" id="KW-0812">Transmembrane</keyword>
<dbReference type="FunFam" id="3.40.50.300:FF:000337">
    <property type="entry name" value="ABC transporter G family member 22"/>
    <property type="match status" value="1"/>
</dbReference>
<feature type="transmembrane region" description="Helical" evidence="9">
    <location>
        <begin position="738"/>
        <end position="756"/>
    </location>
</feature>
<accession>A0AAV3QKK3</accession>
<evidence type="ECO:0000256" key="5">
    <source>
        <dbReference type="ARBA" id="ARBA00022741"/>
    </source>
</evidence>
<dbReference type="InterPro" id="IPR050352">
    <property type="entry name" value="ABCG_transporters"/>
</dbReference>
<feature type="domain" description="ABC transporter" evidence="10">
    <location>
        <begin position="158"/>
        <end position="404"/>
    </location>
</feature>
<dbReference type="SUPFAM" id="SSF52540">
    <property type="entry name" value="P-loop containing nucleoside triphosphate hydrolases"/>
    <property type="match status" value="1"/>
</dbReference>
<dbReference type="PROSITE" id="PS50893">
    <property type="entry name" value="ABC_TRANSPORTER_2"/>
    <property type="match status" value="1"/>
</dbReference>
<evidence type="ECO:0000256" key="7">
    <source>
        <dbReference type="ARBA" id="ARBA00022989"/>
    </source>
</evidence>
<dbReference type="InterPro" id="IPR043926">
    <property type="entry name" value="ABCG_dom"/>
</dbReference>
<keyword evidence="3" id="KW-0813">Transport</keyword>
<dbReference type="AlphaFoldDB" id="A0AAV3QKK3"/>
<dbReference type="PROSITE" id="PS00211">
    <property type="entry name" value="ABC_TRANSPORTER_1"/>
    <property type="match status" value="1"/>
</dbReference>
<keyword evidence="7 9" id="KW-1133">Transmembrane helix</keyword>
<keyword evidence="5" id="KW-0547">Nucleotide-binding</keyword>
<organism evidence="11 12">
    <name type="scientific">Lithospermum erythrorhizon</name>
    <name type="common">Purple gromwell</name>
    <name type="synonym">Lithospermum officinale var. erythrorhizon</name>
    <dbReference type="NCBI Taxonomy" id="34254"/>
    <lineage>
        <taxon>Eukaryota</taxon>
        <taxon>Viridiplantae</taxon>
        <taxon>Streptophyta</taxon>
        <taxon>Embryophyta</taxon>
        <taxon>Tracheophyta</taxon>
        <taxon>Spermatophyta</taxon>
        <taxon>Magnoliopsida</taxon>
        <taxon>eudicotyledons</taxon>
        <taxon>Gunneridae</taxon>
        <taxon>Pentapetalae</taxon>
        <taxon>asterids</taxon>
        <taxon>lamiids</taxon>
        <taxon>Boraginales</taxon>
        <taxon>Boraginaceae</taxon>
        <taxon>Boraginoideae</taxon>
        <taxon>Lithospermeae</taxon>
        <taxon>Lithospermum</taxon>
    </lineage>
</organism>
<evidence type="ECO:0000259" key="10">
    <source>
        <dbReference type="PROSITE" id="PS50893"/>
    </source>
</evidence>
<dbReference type="Pfam" id="PF00005">
    <property type="entry name" value="ABC_tran"/>
    <property type="match status" value="1"/>
</dbReference>
<dbReference type="GO" id="GO:0005524">
    <property type="term" value="F:ATP binding"/>
    <property type="evidence" value="ECO:0007669"/>
    <property type="project" value="UniProtKB-KW"/>
</dbReference>
<dbReference type="Proteomes" id="UP001454036">
    <property type="component" value="Unassembled WGS sequence"/>
</dbReference>
<protein>
    <submittedName>
        <fullName evidence="11">ATP-binding cassette</fullName>
    </submittedName>
</protein>
<dbReference type="InterPro" id="IPR003593">
    <property type="entry name" value="AAA+_ATPase"/>
</dbReference>
<dbReference type="CDD" id="cd03213">
    <property type="entry name" value="ABCG_EPDR"/>
    <property type="match status" value="1"/>
</dbReference>
<evidence type="ECO:0000313" key="12">
    <source>
        <dbReference type="Proteomes" id="UP001454036"/>
    </source>
</evidence>
<proteinExistence type="inferred from homology"/>
<evidence type="ECO:0000313" key="11">
    <source>
        <dbReference type="EMBL" id="GAA0164602.1"/>
    </source>
</evidence>
<evidence type="ECO:0000256" key="3">
    <source>
        <dbReference type="ARBA" id="ARBA00022448"/>
    </source>
</evidence>